<reference evidence="3" key="2">
    <citation type="journal article" date="2019" name="Mol. Plant Microbe Interact.">
        <title>Genome sequence resources for four phytopathogenic fungi from the Colletotrichum orbiculare species complex.</title>
        <authorList>
            <person name="Gan P."/>
            <person name="Tsushima A."/>
            <person name="Narusaka M."/>
            <person name="Narusaka Y."/>
            <person name="Takano Y."/>
            <person name="Kubo Y."/>
            <person name="Shirasu K."/>
        </authorList>
    </citation>
    <scope>GENOME REANNOTATION</scope>
    <source>
        <strain evidence="3">104-T / ATCC 96160 / CBS 514.97 / LARS 414 / MAFF 240422</strain>
    </source>
</reference>
<proteinExistence type="predicted"/>
<protein>
    <submittedName>
        <fullName evidence="2">Uncharacterized protein</fullName>
    </submittedName>
</protein>
<evidence type="ECO:0000313" key="3">
    <source>
        <dbReference type="Proteomes" id="UP000014480"/>
    </source>
</evidence>
<dbReference type="OrthoDB" id="4843499at2759"/>
<name>A0A484FHP3_COLOR</name>
<evidence type="ECO:0000256" key="1">
    <source>
        <dbReference type="SAM" id="MobiDB-lite"/>
    </source>
</evidence>
<accession>A0A484FHP3</accession>
<dbReference type="EMBL" id="AMCV02000031">
    <property type="protein sequence ID" value="TDZ17171.1"/>
    <property type="molecule type" value="Genomic_DNA"/>
</dbReference>
<dbReference type="AlphaFoldDB" id="A0A484FHP3"/>
<feature type="compositionally biased region" description="Low complexity" evidence="1">
    <location>
        <begin position="183"/>
        <end position="194"/>
    </location>
</feature>
<dbReference type="Proteomes" id="UP000014480">
    <property type="component" value="Unassembled WGS sequence"/>
</dbReference>
<feature type="region of interest" description="Disordered" evidence="1">
    <location>
        <begin position="252"/>
        <end position="279"/>
    </location>
</feature>
<keyword evidence="3" id="KW-1185">Reference proteome</keyword>
<feature type="region of interest" description="Disordered" evidence="1">
    <location>
        <begin position="19"/>
        <end position="215"/>
    </location>
</feature>
<gene>
    <name evidence="2" type="ORF">Cob_v009890</name>
</gene>
<organism evidence="2 3">
    <name type="scientific">Colletotrichum orbiculare (strain 104-T / ATCC 96160 / CBS 514.97 / LARS 414 / MAFF 240422)</name>
    <name type="common">Cucumber anthracnose fungus</name>
    <name type="synonym">Colletotrichum lagenarium</name>
    <dbReference type="NCBI Taxonomy" id="1213857"/>
    <lineage>
        <taxon>Eukaryota</taxon>
        <taxon>Fungi</taxon>
        <taxon>Dikarya</taxon>
        <taxon>Ascomycota</taxon>
        <taxon>Pezizomycotina</taxon>
        <taxon>Sordariomycetes</taxon>
        <taxon>Hypocreomycetidae</taxon>
        <taxon>Glomerellales</taxon>
        <taxon>Glomerellaceae</taxon>
        <taxon>Colletotrichum</taxon>
        <taxon>Colletotrichum orbiculare species complex</taxon>
    </lineage>
</organism>
<feature type="compositionally biased region" description="Low complexity" evidence="1">
    <location>
        <begin position="143"/>
        <end position="159"/>
    </location>
</feature>
<sequence length="296" mass="32945">MALSTEEFVDLNRQARRRAERAAQTMSSQGVSSEEYLKKLRAKRRPTRRFEVSETPAAVEIGEEPLPPGYDKHVRRSATATRPPARPRESSPTRPTRTPSAPRPVPTHAKANPRASPTIRSPSRASLASRVSFRKTPKSQQDLLKTAAKSSTTSLSSAKTIDKPKSTKTPKSAIPKNKKSIRRAASAAALYSKAHTTDEKTRNPKTKPSRSRSVQAVIPPEDPLPQVTLTKRSSLRSIRDKIRRVASAFELRPGREDDAEKSGGISMKHNNSTRSLLRYSATRIRRRRLDTVDEET</sequence>
<feature type="compositionally biased region" description="Basic and acidic residues" evidence="1">
    <location>
        <begin position="252"/>
        <end position="261"/>
    </location>
</feature>
<reference evidence="3" key="1">
    <citation type="journal article" date="2013" name="New Phytol.">
        <title>Comparative genomic and transcriptomic analyses reveal the hemibiotrophic stage shift of Colletotrichum fungi.</title>
        <authorList>
            <person name="Gan P."/>
            <person name="Ikeda K."/>
            <person name="Irieda H."/>
            <person name="Narusaka M."/>
            <person name="O'Connell R.J."/>
            <person name="Narusaka Y."/>
            <person name="Takano Y."/>
            <person name="Kubo Y."/>
            <person name="Shirasu K."/>
        </authorList>
    </citation>
    <scope>NUCLEOTIDE SEQUENCE [LARGE SCALE GENOMIC DNA]</scope>
    <source>
        <strain evidence="3">104-T / ATCC 96160 / CBS 514.97 / LARS 414 / MAFF 240422</strain>
    </source>
</reference>
<comment type="caution">
    <text evidence="2">The sequence shown here is derived from an EMBL/GenBank/DDBJ whole genome shotgun (WGS) entry which is preliminary data.</text>
</comment>
<evidence type="ECO:0000313" key="2">
    <source>
        <dbReference type="EMBL" id="TDZ17171.1"/>
    </source>
</evidence>